<dbReference type="InterPro" id="IPR001451">
    <property type="entry name" value="Hexapep"/>
</dbReference>
<name>A0A246HNJ4_STEMA</name>
<dbReference type="OrthoDB" id="9803036at2"/>
<protein>
    <submittedName>
        <fullName evidence="1">Gamma carbonic anhydrase family protein</fullName>
    </submittedName>
</protein>
<dbReference type="PANTHER" id="PTHR13061">
    <property type="entry name" value="DYNACTIN SUBUNIT P25"/>
    <property type="match status" value="1"/>
</dbReference>
<comment type="caution">
    <text evidence="1">The sequence shown here is derived from an EMBL/GenBank/DDBJ whole genome shotgun (WGS) entry which is preliminary data.</text>
</comment>
<proteinExistence type="predicted"/>
<reference evidence="1 2" key="1">
    <citation type="submission" date="2017-06" db="EMBL/GenBank/DDBJ databases">
        <authorList>
            <person name="Kim H.J."/>
            <person name="Triplett B.A."/>
        </authorList>
    </citation>
    <scope>NUCLEOTIDE SEQUENCE [LARGE SCALE GENOMIC DNA]</scope>
    <source>
        <strain evidence="1 2">13146</strain>
    </source>
</reference>
<dbReference type="CDD" id="cd04645">
    <property type="entry name" value="LbH_gamma_CA_like"/>
    <property type="match status" value="1"/>
</dbReference>
<dbReference type="InterPro" id="IPR011004">
    <property type="entry name" value="Trimer_LpxA-like_sf"/>
</dbReference>
<dbReference type="EMBL" id="NIVS01000020">
    <property type="protein sequence ID" value="OWQ53763.1"/>
    <property type="molecule type" value="Genomic_DNA"/>
</dbReference>
<accession>A0A246HNJ4</accession>
<dbReference type="AlphaFoldDB" id="A0A246HNJ4"/>
<dbReference type="Pfam" id="PF00132">
    <property type="entry name" value="Hexapep"/>
    <property type="match status" value="2"/>
</dbReference>
<evidence type="ECO:0000313" key="2">
    <source>
        <dbReference type="Proteomes" id="UP000198157"/>
    </source>
</evidence>
<evidence type="ECO:0000313" key="1">
    <source>
        <dbReference type="EMBL" id="OWQ53763.1"/>
    </source>
</evidence>
<dbReference type="InterPro" id="IPR050484">
    <property type="entry name" value="Transf_Hexapept/Carb_Anhydrase"/>
</dbReference>
<dbReference type="SUPFAM" id="SSF51161">
    <property type="entry name" value="Trimeric LpxA-like enzymes"/>
    <property type="match status" value="1"/>
</dbReference>
<organism evidence="1 2">
    <name type="scientific">Stenotrophomonas maltophilia</name>
    <name type="common">Pseudomonas maltophilia</name>
    <name type="synonym">Xanthomonas maltophilia</name>
    <dbReference type="NCBI Taxonomy" id="40324"/>
    <lineage>
        <taxon>Bacteria</taxon>
        <taxon>Pseudomonadati</taxon>
        <taxon>Pseudomonadota</taxon>
        <taxon>Gammaproteobacteria</taxon>
        <taxon>Lysobacterales</taxon>
        <taxon>Lysobacteraceae</taxon>
        <taxon>Stenotrophomonas</taxon>
        <taxon>Stenotrophomonas maltophilia group</taxon>
    </lineage>
</organism>
<dbReference type="Gene3D" id="2.160.10.10">
    <property type="entry name" value="Hexapeptide repeat proteins"/>
    <property type="match status" value="1"/>
</dbReference>
<dbReference type="Proteomes" id="UP000198157">
    <property type="component" value="Unassembled WGS sequence"/>
</dbReference>
<dbReference type="InterPro" id="IPR047324">
    <property type="entry name" value="LbH_gamma_CA-like"/>
</dbReference>
<sequence>MSPIRPFLDKLPVLGERVYIDPACTIIGDVVLGDDVSVWPGTVIRGDVNHVRIGARSNIQDGTIIHVSHHSPFNKGGYPTIIGEGVTVGHGTIIHACTIGDYCLIGMGACILDGAQVSTHGFLGAGAVLGPGKVVGEGELWLGNPARLARTLSDKEIESLHYSADHYVRLKDQYRG</sequence>
<dbReference type="PANTHER" id="PTHR13061:SF56">
    <property type="entry name" value="PROTEIN YRDA"/>
    <property type="match status" value="1"/>
</dbReference>
<gene>
    <name evidence="1" type="ORF">CEE60_08775</name>
</gene>